<accession>A0AAU9IMM1</accession>
<protein>
    <submittedName>
        <fullName evidence="2">Uncharacterized protein</fullName>
    </submittedName>
</protein>
<evidence type="ECO:0000313" key="2">
    <source>
        <dbReference type="EMBL" id="CAG9315707.1"/>
    </source>
</evidence>
<gene>
    <name evidence="2" type="ORF">BSTOLATCC_MIC14457</name>
</gene>
<proteinExistence type="predicted"/>
<feature type="region of interest" description="Disordered" evidence="1">
    <location>
        <begin position="124"/>
        <end position="146"/>
    </location>
</feature>
<feature type="compositionally biased region" description="Polar residues" evidence="1">
    <location>
        <begin position="124"/>
        <end position="138"/>
    </location>
</feature>
<evidence type="ECO:0000313" key="3">
    <source>
        <dbReference type="Proteomes" id="UP001162131"/>
    </source>
</evidence>
<name>A0AAU9IMM1_9CILI</name>
<dbReference type="AlphaFoldDB" id="A0AAU9IMM1"/>
<comment type="caution">
    <text evidence="2">The sequence shown here is derived from an EMBL/GenBank/DDBJ whole genome shotgun (WGS) entry which is preliminary data.</text>
</comment>
<evidence type="ECO:0000256" key="1">
    <source>
        <dbReference type="SAM" id="MobiDB-lite"/>
    </source>
</evidence>
<feature type="compositionally biased region" description="Low complexity" evidence="1">
    <location>
        <begin position="167"/>
        <end position="180"/>
    </location>
</feature>
<feature type="region of interest" description="Disordered" evidence="1">
    <location>
        <begin position="159"/>
        <end position="180"/>
    </location>
</feature>
<dbReference type="EMBL" id="CAJZBQ010000014">
    <property type="protein sequence ID" value="CAG9315707.1"/>
    <property type="molecule type" value="Genomic_DNA"/>
</dbReference>
<organism evidence="2 3">
    <name type="scientific">Blepharisma stoltei</name>
    <dbReference type="NCBI Taxonomy" id="1481888"/>
    <lineage>
        <taxon>Eukaryota</taxon>
        <taxon>Sar</taxon>
        <taxon>Alveolata</taxon>
        <taxon>Ciliophora</taxon>
        <taxon>Postciliodesmatophora</taxon>
        <taxon>Heterotrichea</taxon>
        <taxon>Heterotrichida</taxon>
        <taxon>Blepharismidae</taxon>
        <taxon>Blepharisma</taxon>
    </lineage>
</organism>
<keyword evidence="3" id="KW-1185">Reference proteome</keyword>
<reference evidence="2" key="1">
    <citation type="submission" date="2021-09" db="EMBL/GenBank/DDBJ databases">
        <authorList>
            <consortium name="AG Swart"/>
            <person name="Singh M."/>
            <person name="Singh A."/>
            <person name="Seah K."/>
            <person name="Emmerich C."/>
        </authorList>
    </citation>
    <scope>NUCLEOTIDE SEQUENCE</scope>
    <source>
        <strain evidence="2">ATCC30299</strain>
    </source>
</reference>
<sequence length="180" mass="20106">MLPAFQGYSTPQIPAYSTFEDLINQQRRGSLKGYMLPDGCLSPCSSDESPLLHLVPPQFIRDLPSPSEHISNSNNINDLSELHKKLFPDIAPRQYFINIMPSDIIEEAEKLEGSPFCAEGINNDFPSSNDGVQSNNYARNDAENNDFPKGVVIRTKYRKKRTVPGSNNENTMNSNNINTA</sequence>
<dbReference type="Proteomes" id="UP001162131">
    <property type="component" value="Unassembled WGS sequence"/>
</dbReference>